<gene>
    <name evidence="2" type="ORF">MSTE_05016</name>
</gene>
<dbReference type="Proteomes" id="UP000217954">
    <property type="component" value="Chromosome"/>
</dbReference>
<dbReference type="EMBL" id="AP018165">
    <property type="protein sequence ID" value="BAY00308.1"/>
    <property type="molecule type" value="Genomic_DNA"/>
</dbReference>
<feature type="transmembrane region" description="Helical" evidence="1">
    <location>
        <begin position="22"/>
        <end position="46"/>
    </location>
</feature>
<evidence type="ECO:0000256" key="1">
    <source>
        <dbReference type="SAM" id="Phobius"/>
    </source>
</evidence>
<keyword evidence="3" id="KW-1185">Reference proteome</keyword>
<dbReference type="AlphaFoldDB" id="A0A1Z4F548"/>
<protein>
    <submittedName>
        <fullName evidence="2">Uncharacterized protein</fullName>
    </submittedName>
</protein>
<accession>A0A1Z4F548</accession>
<sequence length="102" mass="11509">MDSNRRVDEPPRRWILVLLQDILRYLLMQAVLLYSLVAAAMSMASVYVAMKAAGVALGIVVAILAIWIWADRKARVRQWWMIAVLLVLSTLLMIAGWQLGSL</sequence>
<keyword evidence="1" id="KW-0472">Membrane</keyword>
<reference evidence="3" key="1">
    <citation type="journal article" date="2017" name="Genome Announc.">
        <title>Complete Genome Sequence of Mycobacterium stephanolepidis.</title>
        <authorList>
            <person name="Fukano H."/>
            <person name="Yoshida M."/>
            <person name="Katayama Y."/>
            <person name="Omatsu T."/>
            <person name="Mizutani T."/>
            <person name="Kurata O."/>
            <person name="Wada S."/>
            <person name="Hoshino Y."/>
        </authorList>
    </citation>
    <scope>NUCLEOTIDE SEQUENCE [LARGE SCALE GENOMIC DNA]</scope>
    <source>
        <strain evidence="3">NJB0901</strain>
    </source>
</reference>
<feature type="transmembrane region" description="Helical" evidence="1">
    <location>
        <begin position="52"/>
        <end position="70"/>
    </location>
</feature>
<keyword evidence="1" id="KW-0812">Transmembrane</keyword>
<organism evidence="2 3">
    <name type="scientific">[Mycobacterium] stephanolepidis</name>
    <dbReference type="NCBI Taxonomy" id="1520670"/>
    <lineage>
        <taxon>Bacteria</taxon>
        <taxon>Bacillati</taxon>
        <taxon>Actinomycetota</taxon>
        <taxon>Actinomycetes</taxon>
        <taxon>Mycobacteriales</taxon>
        <taxon>Mycobacteriaceae</taxon>
        <taxon>Mycobacteroides</taxon>
    </lineage>
</organism>
<feature type="transmembrane region" description="Helical" evidence="1">
    <location>
        <begin position="79"/>
        <end position="99"/>
    </location>
</feature>
<name>A0A1Z4F548_9MYCO</name>
<dbReference type="KEGG" id="mste:MSTE_05016"/>
<reference evidence="2 3" key="2">
    <citation type="journal article" date="2017" name="Int. J. Syst. Evol. Microbiol.">
        <title>Mycobacterium stephanolepidis sp. nov., a rapidly growing species related to Mycobacterium chelonae, isolated from marine teleost fish, Stephanolepis cirrhifer.</title>
        <authorList>
            <person name="Fukano H."/>
            <person name="Wada S."/>
            <person name="Kurata O."/>
            <person name="Katayama K."/>
            <person name="Fujiwara N."/>
            <person name="Hoshino Y."/>
        </authorList>
    </citation>
    <scope>NUCLEOTIDE SEQUENCE [LARGE SCALE GENOMIC DNA]</scope>
    <source>
        <strain evidence="2 3">NJB0901</strain>
    </source>
</reference>
<evidence type="ECO:0000313" key="2">
    <source>
        <dbReference type="EMBL" id="BAY00308.1"/>
    </source>
</evidence>
<proteinExistence type="predicted"/>
<evidence type="ECO:0000313" key="3">
    <source>
        <dbReference type="Proteomes" id="UP000217954"/>
    </source>
</evidence>
<keyword evidence="1" id="KW-1133">Transmembrane helix</keyword>